<dbReference type="PRINTS" id="PR00413">
    <property type="entry name" value="HADHALOGNASE"/>
</dbReference>
<accession>A0ABV3FWP9</accession>
<keyword evidence="2" id="KW-0378">Hydrolase</keyword>
<sequence length="263" mass="28849">MPTSDDPRAHDIRAVVFDWRGTLVCELTPSQWVREALRRLGRDHDDLAVASVLRSIHTPELLTRLRSPLGNTSAERHRDTYYGVFVAAGLDDELAEELWAVESDPAYNPFAVDAARTLSALAEHGCAIGVLSNIHFDIRPVFDRAGLLDHVDSFVLSCERGVQKPDPAIFRLALDELGAGAEHTLMVGDRPSRDGVAVDVGMPTLLVPPLNDPARSSLHLVTMTVGAYRQHPPARHGDGRRGHGRAHGDHRGHGEHREHVALV</sequence>
<keyword evidence="3" id="KW-1185">Reference proteome</keyword>
<dbReference type="InterPro" id="IPR006439">
    <property type="entry name" value="HAD-SF_hydro_IA"/>
</dbReference>
<evidence type="ECO:0000313" key="2">
    <source>
        <dbReference type="EMBL" id="MEV0709840.1"/>
    </source>
</evidence>
<dbReference type="Proteomes" id="UP001551695">
    <property type="component" value="Unassembled WGS sequence"/>
</dbReference>
<dbReference type="PANTHER" id="PTHR46649">
    <property type="match status" value="1"/>
</dbReference>
<evidence type="ECO:0000256" key="1">
    <source>
        <dbReference type="SAM" id="MobiDB-lite"/>
    </source>
</evidence>
<feature type="region of interest" description="Disordered" evidence="1">
    <location>
        <begin position="230"/>
        <end position="263"/>
    </location>
</feature>
<dbReference type="GO" id="GO:0016787">
    <property type="term" value="F:hydrolase activity"/>
    <property type="evidence" value="ECO:0007669"/>
    <property type="project" value="UniProtKB-KW"/>
</dbReference>
<dbReference type="SFLD" id="SFLDG01129">
    <property type="entry name" value="C1.5:_HAD__Beta-PGM__Phosphata"/>
    <property type="match status" value="1"/>
</dbReference>
<dbReference type="SFLD" id="SFLDS00003">
    <property type="entry name" value="Haloacid_Dehalogenase"/>
    <property type="match status" value="1"/>
</dbReference>
<dbReference type="NCBIfam" id="TIGR01549">
    <property type="entry name" value="HAD-SF-IA-v1"/>
    <property type="match status" value="1"/>
</dbReference>
<dbReference type="SUPFAM" id="SSF56784">
    <property type="entry name" value="HAD-like"/>
    <property type="match status" value="1"/>
</dbReference>
<evidence type="ECO:0000313" key="3">
    <source>
        <dbReference type="Proteomes" id="UP001551695"/>
    </source>
</evidence>
<comment type="caution">
    <text evidence="2">The sequence shown here is derived from an EMBL/GenBank/DDBJ whole genome shotgun (WGS) entry which is preliminary data.</text>
</comment>
<dbReference type="Pfam" id="PF00702">
    <property type="entry name" value="Hydrolase"/>
    <property type="match status" value="1"/>
</dbReference>
<gene>
    <name evidence="2" type="ORF">AB0I48_19930</name>
</gene>
<organism evidence="2 3">
    <name type="scientific">Nocardia aurea</name>
    <dbReference type="NCBI Taxonomy" id="2144174"/>
    <lineage>
        <taxon>Bacteria</taxon>
        <taxon>Bacillati</taxon>
        <taxon>Actinomycetota</taxon>
        <taxon>Actinomycetes</taxon>
        <taxon>Mycobacteriales</taxon>
        <taxon>Nocardiaceae</taxon>
        <taxon>Nocardia</taxon>
    </lineage>
</organism>
<name>A0ABV3FWP9_9NOCA</name>
<dbReference type="InterPro" id="IPR023214">
    <property type="entry name" value="HAD_sf"/>
</dbReference>
<dbReference type="RefSeq" id="WP_357785575.1">
    <property type="nucleotide sequence ID" value="NZ_JBFAKC010000008.1"/>
</dbReference>
<dbReference type="EMBL" id="JBFAKC010000008">
    <property type="protein sequence ID" value="MEV0709840.1"/>
    <property type="molecule type" value="Genomic_DNA"/>
</dbReference>
<reference evidence="2 3" key="1">
    <citation type="submission" date="2024-06" db="EMBL/GenBank/DDBJ databases">
        <title>The Natural Products Discovery Center: Release of the First 8490 Sequenced Strains for Exploring Actinobacteria Biosynthetic Diversity.</title>
        <authorList>
            <person name="Kalkreuter E."/>
            <person name="Kautsar S.A."/>
            <person name="Yang D."/>
            <person name="Bader C.D."/>
            <person name="Teijaro C.N."/>
            <person name="Fluegel L."/>
            <person name="Davis C.M."/>
            <person name="Simpson J.R."/>
            <person name="Lauterbach L."/>
            <person name="Steele A.D."/>
            <person name="Gui C."/>
            <person name="Meng S."/>
            <person name="Li G."/>
            <person name="Viehrig K."/>
            <person name="Ye F."/>
            <person name="Su P."/>
            <person name="Kiefer A.F."/>
            <person name="Nichols A."/>
            <person name="Cepeda A.J."/>
            <person name="Yan W."/>
            <person name="Fan B."/>
            <person name="Jiang Y."/>
            <person name="Adhikari A."/>
            <person name="Zheng C.-J."/>
            <person name="Schuster L."/>
            <person name="Cowan T.M."/>
            <person name="Smanski M.J."/>
            <person name="Chevrette M.G."/>
            <person name="De Carvalho L.P.S."/>
            <person name="Shen B."/>
        </authorList>
    </citation>
    <scope>NUCLEOTIDE SEQUENCE [LARGE SCALE GENOMIC DNA]</scope>
    <source>
        <strain evidence="2 3">NPDC050403</strain>
    </source>
</reference>
<dbReference type="PANTHER" id="PTHR46649:SF4">
    <property type="entry name" value="HALOACID DEHALOGENASE-LIKE HYDROLASE (HAD) SUPERFAMILY PROTEIN"/>
    <property type="match status" value="1"/>
</dbReference>
<proteinExistence type="predicted"/>
<dbReference type="InterPro" id="IPR036412">
    <property type="entry name" value="HAD-like_sf"/>
</dbReference>
<dbReference type="Gene3D" id="3.40.50.1000">
    <property type="entry name" value="HAD superfamily/HAD-like"/>
    <property type="match status" value="1"/>
</dbReference>
<protein>
    <submittedName>
        <fullName evidence="2">HAD-IA family hydrolase</fullName>
    </submittedName>
</protein>
<feature type="compositionally biased region" description="Basic and acidic residues" evidence="1">
    <location>
        <begin position="235"/>
        <end position="263"/>
    </location>
</feature>